<keyword evidence="3" id="KW-1185">Reference proteome</keyword>
<name>A0A6A5V7N0_9PLEO</name>
<keyword evidence="1" id="KW-0472">Membrane</keyword>
<sequence length="123" mass="13790">MPLNHEQRTRNLGYLLVLVNESGRQDNTLIKCKRVTRSVLALEIYSMVSSVDIAITILIILKIITERLGLSSIPLIICTDLYSLEDNPANALTKATPNRALKQFINSNMLLIRVEGSVQRPTE</sequence>
<feature type="transmembrane region" description="Helical" evidence="1">
    <location>
        <begin position="44"/>
        <end position="64"/>
    </location>
</feature>
<reference evidence="2" key="1">
    <citation type="journal article" date="2020" name="Stud. Mycol.">
        <title>101 Dothideomycetes genomes: a test case for predicting lifestyles and emergence of pathogens.</title>
        <authorList>
            <person name="Haridas S."/>
            <person name="Albert R."/>
            <person name="Binder M."/>
            <person name="Bloem J."/>
            <person name="Labutti K."/>
            <person name="Salamov A."/>
            <person name="Andreopoulos B."/>
            <person name="Baker S."/>
            <person name="Barry K."/>
            <person name="Bills G."/>
            <person name="Bluhm B."/>
            <person name="Cannon C."/>
            <person name="Castanera R."/>
            <person name="Culley D."/>
            <person name="Daum C."/>
            <person name="Ezra D."/>
            <person name="Gonzalez J."/>
            <person name="Henrissat B."/>
            <person name="Kuo A."/>
            <person name="Liang C."/>
            <person name="Lipzen A."/>
            <person name="Lutzoni F."/>
            <person name="Magnuson J."/>
            <person name="Mondo S."/>
            <person name="Nolan M."/>
            <person name="Ohm R."/>
            <person name="Pangilinan J."/>
            <person name="Park H.-J."/>
            <person name="Ramirez L."/>
            <person name="Alfaro M."/>
            <person name="Sun H."/>
            <person name="Tritt A."/>
            <person name="Yoshinaga Y."/>
            <person name="Zwiers L.-H."/>
            <person name="Turgeon B."/>
            <person name="Goodwin S."/>
            <person name="Spatafora J."/>
            <person name="Crous P."/>
            <person name="Grigoriev I."/>
        </authorList>
    </citation>
    <scope>NUCLEOTIDE SEQUENCE</scope>
    <source>
        <strain evidence="2">CBS 107.79</strain>
    </source>
</reference>
<keyword evidence="1" id="KW-0812">Transmembrane</keyword>
<evidence type="ECO:0000313" key="2">
    <source>
        <dbReference type="EMBL" id="KAF1973201.1"/>
    </source>
</evidence>
<dbReference type="EMBL" id="ML976682">
    <property type="protein sequence ID" value="KAF1973201.1"/>
    <property type="molecule type" value="Genomic_DNA"/>
</dbReference>
<evidence type="ECO:0000313" key="3">
    <source>
        <dbReference type="Proteomes" id="UP000800036"/>
    </source>
</evidence>
<proteinExistence type="predicted"/>
<gene>
    <name evidence="2" type="ORF">BU23DRAFT_580499</name>
</gene>
<organism evidence="2 3">
    <name type="scientific">Bimuria novae-zelandiae CBS 107.79</name>
    <dbReference type="NCBI Taxonomy" id="1447943"/>
    <lineage>
        <taxon>Eukaryota</taxon>
        <taxon>Fungi</taxon>
        <taxon>Dikarya</taxon>
        <taxon>Ascomycota</taxon>
        <taxon>Pezizomycotina</taxon>
        <taxon>Dothideomycetes</taxon>
        <taxon>Pleosporomycetidae</taxon>
        <taxon>Pleosporales</taxon>
        <taxon>Massarineae</taxon>
        <taxon>Didymosphaeriaceae</taxon>
        <taxon>Bimuria</taxon>
    </lineage>
</organism>
<evidence type="ECO:0000256" key="1">
    <source>
        <dbReference type="SAM" id="Phobius"/>
    </source>
</evidence>
<accession>A0A6A5V7N0</accession>
<dbReference type="Proteomes" id="UP000800036">
    <property type="component" value="Unassembled WGS sequence"/>
</dbReference>
<dbReference type="OrthoDB" id="411592at2759"/>
<dbReference type="AlphaFoldDB" id="A0A6A5V7N0"/>
<protein>
    <submittedName>
        <fullName evidence="2">Uncharacterized protein</fullName>
    </submittedName>
</protein>
<keyword evidence="1" id="KW-1133">Transmembrane helix</keyword>